<feature type="transmembrane region" description="Helical" evidence="7">
    <location>
        <begin position="364"/>
        <end position="386"/>
    </location>
</feature>
<dbReference type="Proteomes" id="UP000185655">
    <property type="component" value="Unassembled WGS sequence"/>
</dbReference>
<dbReference type="InterPro" id="IPR011701">
    <property type="entry name" value="MFS"/>
</dbReference>
<protein>
    <submittedName>
        <fullName evidence="9">Drug resistance transporter, EmrB/QacA subfamily</fullName>
    </submittedName>
</protein>
<dbReference type="Pfam" id="PF07690">
    <property type="entry name" value="MFS_1"/>
    <property type="match status" value="1"/>
</dbReference>
<feature type="transmembrane region" description="Helical" evidence="7">
    <location>
        <begin position="60"/>
        <end position="77"/>
    </location>
</feature>
<feature type="transmembrane region" description="Helical" evidence="7">
    <location>
        <begin position="340"/>
        <end position="358"/>
    </location>
</feature>
<feature type="transmembrane region" description="Helical" evidence="7">
    <location>
        <begin position="171"/>
        <end position="192"/>
    </location>
</feature>
<evidence type="ECO:0000256" key="7">
    <source>
        <dbReference type="SAM" id="Phobius"/>
    </source>
</evidence>
<evidence type="ECO:0000256" key="1">
    <source>
        <dbReference type="ARBA" id="ARBA00004651"/>
    </source>
</evidence>
<keyword evidence="2" id="KW-0813">Transport</keyword>
<feature type="transmembrane region" description="Helical" evidence="7">
    <location>
        <begin position="204"/>
        <end position="224"/>
    </location>
</feature>
<name>A0A1K2HH81_9LACT</name>
<dbReference type="InterPro" id="IPR004638">
    <property type="entry name" value="EmrB-like"/>
</dbReference>
<organism evidence="9 10">
    <name type="scientific">Pseudolactococcus chungangensis CAU 28 = DSM 22330</name>
    <dbReference type="NCBI Taxonomy" id="1122154"/>
    <lineage>
        <taxon>Bacteria</taxon>
        <taxon>Bacillati</taxon>
        <taxon>Bacillota</taxon>
        <taxon>Bacilli</taxon>
        <taxon>Lactobacillales</taxon>
        <taxon>Streptococcaceae</taxon>
        <taxon>Pseudolactococcus</taxon>
    </lineage>
</organism>
<dbReference type="InterPro" id="IPR020846">
    <property type="entry name" value="MFS_dom"/>
</dbReference>
<dbReference type="AlphaFoldDB" id="A0A1K2HH81"/>
<feature type="transmembrane region" description="Helical" evidence="7">
    <location>
        <begin position="274"/>
        <end position="298"/>
    </location>
</feature>
<feature type="transmembrane region" description="Helical" evidence="7">
    <location>
        <begin position="407"/>
        <end position="429"/>
    </location>
</feature>
<evidence type="ECO:0000256" key="3">
    <source>
        <dbReference type="ARBA" id="ARBA00022475"/>
    </source>
</evidence>
<keyword evidence="4 7" id="KW-0812">Transmembrane</keyword>
<feature type="transmembrane region" description="Helical" evidence="7">
    <location>
        <begin position="435"/>
        <end position="458"/>
    </location>
</feature>
<dbReference type="Gene3D" id="1.20.1720.10">
    <property type="entry name" value="Multidrug resistance protein D"/>
    <property type="match status" value="1"/>
</dbReference>
<dbReference type="NCBIfam" id="TIGR00711">
    <property type="entry name" value="efflux_EmrB"/>
    <property type="match status" value="1"/>
</dbReference>
<comment type="subcellular location">
    <subcellularLocation>
        <location evidence="1">Cell membrane</location>
        <topology evidence="1">Multi-pass membrane protein</topology>
    </subcellularLocation>
</comment>
<evidence type="ECO:0000313" key="9">
    <source>
        <dbReference type="EMBL" id="SFZ76200.1"/>
    </source>
</evidence>
<dbReference type="InterPro" id="IPR036259">
    <property type="entry name" value="MFS_trans_sf"/>
</dbReference>
<feature type="transmembrane region" description="Helical" evidence="7">
    <location>
        <begin position="142"/>
        <end position="165"/>
    </location>
</feature>
<feature type="transmembrane region" description="Helical" evidence="7">
    <location>
        <begin position="109"/>
        <end position="130"/>
    </location>
</feature>
<dbReference type="Gene3D" id="1.20.1250.20">
    <property type="entry name" value="MFS general substrate transporter like domains"/>
    <property type="match status" value="1"/>
</dbReference>
<evidence type="ECO:0000256" key="2">
    <source>
        <dbReference type="ARBA" id="ARBA00022448"/>
    </source>
</evidence>
<reference evidence="9 10" key="1">
    <citation type="submission" date="2016-11" db="EMBL/GenBank/DDBJ databases">
        <authorList>
            <person name="Jaros S."/>
            <person name="Januszkiewicz K."/>
            <person name="Wedrychowicz H."/>
        </authorList>
    </citation>
    <scope>NUCLEOTIDE SEQUENCE [LARGE SCALE GENOMIC DNA]</scope>
    <source>
        <strain evidence="9 10">DSM 22330</strain>
    </source>
</reference>
<evidence type="ECO:0000259" key="8">
    <source>
        <dbReference type="PROSITE" id="PS50850"/>
    </source>
</evidence>
<keyword evidence="6 7" id="KW-0472">Membrane</keyword>
<dbReference type="GO" id="GO:0005886">
    <property type="term" value="C:plasma membrane"/>
    <property type="evidence" value="ECO:0007669"/>
    <property type="project" value="UniProtKB-SubCell"/>
</dbReference>
<gene>
    <name evidence="9" type="ORF">SAMN02746068_01856</name>
</gene>
<feature type="transmembrane region" description="Helical" evidence="7">
    <location>
        <begin position="230"/>
        <end position="254"/>
    </location>
</feature>
<evidence type="ECO:0000256" key="4">
    <source>
        <dbReference type="ARBA" id="ARBA00022692"/>
    </source>
</evidence>
<evidence type="ECO:0000256" key="5">
    <source>
        <dbReference type="ARBA" id="ARBA00022989"/>
    </source>
</evidence>
<feature type="domain" description="Major facilitator superfamily (MFS) profile" evidence="8">
    <location>
        <begin position="18"/>
        <end position="461"/>
    </location>
</feature>
<accession>A0A1K2HH81</accession>
<dbReference type="PANTHER" id="PTHR42718:SF46">
    <property type="entry name" value="BLR6921 PROTEIN"/>
    <property type="match status" value="1"/>
</dbReference>
<evidence type="ECO:0000313" key="10">
    <source>
        <dbReference type="Proteomes" id="UP000185655"/>
    </source>
</evidence>
<dbReference type="EMBL" id="FPKS01000014">
    <property type="protein sequence ID" value="SFZ76200.1"/>
    <property type="molecule type" value="Genomic_DNA"/>
</dbReference>
<keyword evidence="5 7" id="KW-1133">Transmembrane helix</keyword>
<dbReference type="OrthoDB" id="9812221at2"/>
<feature type="transmembrane region" description="Helical" evidence="7">
    <location>
        <begin position="20"/>
        <end position="40"/>
    </location>
</feature>
<dbReference type="PROSITE" id="PS50850">
    <property type="entry name" value="MFS"/>
    <property type="match status" value="1"/>
</dbReference>
<keyword evidence="3" id="KW-1003">Cell membrane</keyword>
<evidence type="ECO:0000256" key="6">
    <source>
        <dbReference type="ARBA" id="ARBA00023136"/>
    </source>
</evidence>
<feature type="transmembrane region" description="Helical" evidence="7">
    <location>
        <begin position="84"/>
        <end position="103"/>
    </location>
</feature>
<dbReference type="GO" id="GO:0022857">
    <property type="term" value="F:transmembrane transporter activity"/>
    <property type="evidence" value="ECO:0007669"/>
    <property type="project" value="InterPro"/>
</dbReference>
<proteinExistence type="predicted"/>
<dbReference type="SUPFAM" id="SSF103473">
    <property type="entry name" value="MFS general substrate transporter"/>
    <property type="match status" value="1"/>
</dbReference>
<dbReference type="PANTHER" id="PTHR42718">
    <property type="entry name" value="MAJOR FACILITATOR SUPERFAMILY MULTIDRUG TRANSPORTER MFSC"/>
    <property type="match status" value="1"/>
</dbReference>
<dbReference type="RefSeq" id="WP_031366886.1">
    <property type="nucleotide sequence ID" value="NZ_FPKS01000014.1"/>
</dbReference>
<dbReference type="STRING" id="1122154.SAMN02746068_01856"/>
<sequence>MSFTIQTQTKLPRQTMVTAWTIMLAGIAPMLDATMINIAFKQLTQDFSTTIGMVQWAMTGYILALALAVPISGWLMLRFDGKKVLILSVLAFGLMSILVGFSWKISLFIFFRLLQGFSAGIITPLMSTLLVKTAGPENICNVIAIVTTPMIFGPIFGPVLGGLLIEFSSWQWLFFINVGVVVLAIPLLVRNLPDFPAVDASRRLDIIGILLLSGMSIAMILGISKATDSASFLTPSTLVWLAVGGGLLLVYIGYDRLSPYPTVLPLRLFHHRTFKATSIGLFLANIAIMGPMFLLPLIFQNILELTTIEAALALIPQGLGMLVMRPYIGRMIDKVGAKRVVMASVALSMLGSVPLVFITQQTSFIWISLILFTRGLGIGGITIALSSDAYTGLEEQDLPPAGVGINVIENLGSSFGTALLATVFAATTLTAGQVAGFHASFLVAIIALVLVTLPALFLTEK</sequence>